<dbReference type="InParanoid" id="G7E8U3"/>
<dbReference type="RefSeq" id="XP_014568364.1">
    <property type="nucleotide sequence ID" value="XM_014712878.1"/>
</dbReference>
<dbReference type="OrthoDB" id="2645252at2759"/>
<dbReference type="HOGENOM" id="CLU_819122_0_0_1"/>
<proteinExistence type="predicted"/>
<comment type="caution">
    <text evidence="2">The sequence shown here is derived from an EMBL/GenBank/DDBJ whole genome shotgun (WGS) entry which is preliminary data.</text>
</comment>
<accession>G7E8U3</accession>
<dbReference type="EMBL" id="BABT02000220">
    <property type="protein sequence ID" value="GAA99561.1"/>
    <property type="molecule type" value="Genomic_DNA"/>
</dbReference>
<feature type="compositionally biased region" description="Polar residues" evidence="1">
    <location>
        <begin position="53"/>
        <end position="64"/>
    </location>
</feature>
<organism evidence="2 3">
    <name type="scientific">Mixia osmundae (strain CBS 9802 / IAM 14324 / JCM 22182 / KY 12970)</name>
    <dbReference type="NCBI Taxonomy" id="764103"/>
    <lineage>
        <taxon>Eukaryota</taxon>
        <taxon>Fungi</taxon>
        <taxon>Dikarya</taxon>
        <taxon>Basidiomycota</taxon>
        <taxon>Pucciniomycotina</taxon>
        <taxon>Mixiomycetes</taxon>
        <taxon>Mixiales</taxon>
        <taxon>Mixiaceae</taxon>
        <taxon>Mixia</taxon>
    </lineage>
</organism>
<reference evidence="2 3" key="1">
    <citation type="journal article" date="2011" name="J. Gen. Appl. Microbiol.">
        <title>Draft genome sequencing of the enigmatic basidiomycete Mixia osmundae.</title>
        <authorList>
            <person name="Nishida H."/>
            <person name="Nagatsuka Y."/>
            <person name="Sugiyama J."/>
        </authorList>
    </citation>
    <scope>NUCLEOTIDE SEQUENCE [LARGE SCALE GENOMIC DNA]</scope>
    <source>
        <strain evidence="3">CBS 9802 / IAM 14324 / JCM 22182 / KY 12970</strain>
    </source>
</reference>
<feature type="region of interest" description="Disordered" evidence="1">
    <location>
        <begin position="264"/>
        <end position="288"/>
    </location>
</feature>
<feature type="compositionally biased region" description="Polar residues" evidence="1">
    <location>
        <begin position="24"/>
        <end position="46"/>
    </location>
</feature>
<feature type="region of interest" description="Disordered" evidence="1">
    <location>
        <begin position="195"/>
        <end position="219"/>
    </location>
</feature>
<protein>
    <submittedName>
        <fullName evidence="2">Uncharacterized protein</fullName>
    </submittedName>
</protein>
<dbReference type="Proteomes" id="UP000009131">
    <property type="component" value="Unassembled WGS sequence"/>
</dbReference>
<gene>
    <name evidence="2" type="primary">Mo06262</name>
    <name evidence="2" type="ORF">E5Q_06262</name>
</gene>
<feature type="compositionally biased region" description="Polar residues" evidence="1">
    <location>
        <begin position="90"/>
        <end position="101"/>
    </location>
</feature>
<keyword evidence="3" id="KW-1185">Reference proteome</keyword>
<name>G7E8U3_MIXOS</name>
<dbReference type="AlphaFoldDB" id="G7E8U3"/>
<evidence type="ECO:0000313" key="2">
    <source>
        <dbReference type="EMBL" id="GAA99561.1"/>
    </source>
</evidence>
<reference evidence="2 3" key="2">
    <citation type="journal article" date="2012" name="Open Biol.">
        <title>Characteristics of nucleosomes and linker DNA regions on the genome of the basidiomycete Mixia osmundae revealed by mono- and dinucleosome mapping.</title>
        <authorList>
            <person name="Nishida H."/>
            <person name="Kondo S."/>
            <person name="Matsumoto T."/>
            <person name="Suzuki Y."/>
            <person name="Yoshikawa H."/>
            <person name="Taylor T.D."/>
            <person name="Sugiyama J."/>
        </authorList>
    </citation>
    <scope>NUCLEOTIDE SEQUENCE [LARGE SCALE GENOMIC DNA]</scope>
    <source>
        <strain evidence="3">CBS 9802 / IAM 14324 / JCM 22182 / KY 12970</strain>
    </source>
</reference>
<evidence type="ECO:0000256" key="1">
    <source>
        <dbReference type="SAM" id="MobiDB-lite"/>
    </source>
</evidence>
<evidence type="ECO:0000313" key="3">
    <source>
        <dbReference type="Proteomes" id="UP000009131"/>
    </source>
</evidence>
<sequence length="339" mass="36332">MDRLPVQRKSAGPSRTRMRMSVYSDLSSATSPTKQTEARKSATSTLSERKRPTTASFNGLTTPGQPYGRVKQSLLFSGLTAEQQDAYRTPASSSKPSQSGTGRRAPSKYGDENADPFGSISKPLMRAKSKKDAGSVKGKGKSLPVQSGLMETPVNTAHQNVLATTYADDSPVAMQEKPRGLKVYATAQGSAIKVTTRPAPLRSVHDDSRHSASSSRYCHPEVDAWSTPADRRARELTESPLANVTEAFTGAQGWSASPVCYGRHEAPNSVSKAKRKAQKAPSALAVYSGPEPDLARLSMTDLYDRSDADSEGDVSRAFSDAANEDDPDPTIKVSQSGYL</sequence>
<feature type="region of interest" description="Disordered" evidence="1">
    <location>
        <begin position="1"/>
        <end position="156"/>
    </location>
</feature>
<feature type="region of interest" description="Disordered" evidence="1">
    <location>
        <begin position="302"/>
        <end position="339"/>
    </location>
</feature>